<dbReference type="PANTHER" id="PTHR43162">
    <property type="match status" value="1"/>
</dbReference>
<dbReference type="Proteomes" id="UP000598997">
    <property type="component" value="Unassembled WGS sequence"/>
</dbReference>
<dbReference type="InterPro" id="IPR036291">
    <property type="entry name" value="NAD(P)-bd_dom_sf"/>
</dbReference>
<dbReference type="Pfam" id="PF05368">
    <property type="entry name" value="NmrA"/>
    <property type="match status" value="1"/>
</dbReference>
<organism evidence="2 3">
    <name type="scientific">Croceicoccus pelagius</name>
    <dbReference type="NCBI Taxonomy" id="1703341"/>
    <lineage>
        <taxon>Bacteria</taxon>
        <taxon>Pseudomonadati</taxon>
        <taxon>Pseudomonadota</taxon>
        <taxon>Alphaproteobacteria</taxon>
        <taxon>Sphingomonadales</taxon>
        <taxon>Erythrobacteraceae</taxon>
        <taxon>Croceicoccus</taxon>
    </lineage>
</organism>
<dbReference type="SUPFAM" id="SSF51735">
    <property type="entry name" value="NAD(P)-binding Rossmann-fold domains"/>
    <property type="match status" value="1"/>
</dbReference>
<keyword evidence="3" id="KW-1185">Reference proteome</keyword>
<dbReference type="InterPro" id="IPR008030">
    <property type="entry name" value="NmrA-like"/>
</dbReference>
<reference evidence="2 3" key="1">
    <citation type="journal article" date="2014" name="Int. J. Syst. Evol. Microbiol.">
        <title>Complete genome sequence of Corynebacterium casei LMG S-19264T (=DSM 44701T), isolated from a smear-ripened cheese.</title>
        <authorList>
            <consortium name="US DOE Joint Genome Institute (JGI-PGF)"/>
            <person name="Walter F."/>
            <person name="Albersmeier A."/>
            <person name="Kalinowski J."/>
            <person name="Ruckert C."/>
        </authorList>
    </citation>
    <scope>NUCLEOTIDE SEQUENCE [LARGE SCALE GENOMIC DNA]</scope>
    <source>
        <strain evidence="2 3">CGMCC 1.15358</strain>
    </source>
</reference>
<dbReference type="EMBL" id="BMIO01000005">
    <property type="protein sequence ID" value="GGD44549.1"/>
    <property type="molecule type" value="Genomic_DNA"/>
</dbReference>
<evidence type="ECO:0000313" key="3">
    <source>
        <dbReference type="Proteomes" id="UP000598997"/>
    </source>
</evidence>
<dbReference type="InterPro" id="IPR051604">
    <property type="entry name" value="Ergot_Alk_Oxidoreductase"/>
</dbReference>
<evidence type="ECO:0000259" key="1">
    <source>
        <dbReference type="Pfam" id="PF05368"/>
    </source>
</evidence>
<dbReference type="PANTHER" id="PTHR43162:SF1">
    <property type="entry name" value="PRESTALK A DIFFERENTIATION PROTEIN A"/>
    <property type="match status" value="1"/>
</dbReference>
<comment type="caution">
    <text evidence="2">The sequence shown here is derived from an EMBL/GenBank/DDBJ whole genome shotgun (WGS) entry which is preliminary data.</text>
</comment>
<name>A0A917DKN7_9SPHN</name>
<protein>
    <recommendedName>
        <fullName evidence="1">NmrA-like domain-containing protein</fullName>
    </recommendedName>
</protein>
<sequence>MPATIAVIGATGVQGAAQVRELVVAGFLVVALSRSGGEVATPSGPIAGTAIDLGDETRLSNAFEGCATVFVNLPSTSFQEASGLIEAASRIGRAAKTAGVTQIVFNTSMPVPAEKRGFAAQDARHEMRARLFASGVDSVSIEPVVYLDNLRQRWAWPSIVERGVVSYPHAPDLEVSWICHEDLARLMIAAIGRSDLAGRSIPVGGPETVRLPELTARLSQGWGRELTWRSQPIPEFCDGMRRAFDGIASLEAERLMSELRRIYEWYNQSPEKPFRVDMEAVLKLLPARLTGIEQWARRNPLPAD</sequence>
<dbReference type="RefSeq" id="WP_066760969.1">
    <property type="nucleotide sequence ID" value="NZ_BMIO01000005.1"/>
</dbReference>
<accession>A0A917DKN7</accession>
<dbReference type="Gene3D" id="3.40.50.720">
    <property type="entry name" value="NAD(P)-binding Rossmann-like Domain"/>
    <property type="match status" value="1"/>
</dbReference>
<gene>
    <name evidence="2" type="ORF">GCM10010989_18310</name>
</gene>
<proteinExistence type="predicted"/>
<feature type="domain" description="NmrA-like" evidence="1">
    <location>
        <begin position="3"/>
        <end position="235"/>
    </location>
</feature>
<dbReference type="OrthoDB" id="6434603at2"/>
<dbReference type="AlphaFoldDB" id="A0A917DKN7"/>
<evidence type="ECO:0000313" key="2">
    <source>
        <dbReference type="EMBL" id="GGD44549.1"/>
    </source>
</evidence>